<dbReference type="AlphaFoldDB" id="A0A7G9GPY3"/>
<dbReference type="KEGG" id="ehn:H9Q80_02625"/>
<dbReference type="EMBL" id="CP060636">
    <property type="protein sequence ID" value="QNM12865.1"/>
    <property type="molecule type" value="Genomic_DNA"/>
</dbReference>
<sequence length="250" mass="29329">MKRIRSLVILFCLLTLGIFTYSFIKGKSIDTISEIDLHQIKEVVTWQDYAGFEGKVSDANEMNSMYDEKANNFDYLFQKSDLVAEVKVNDRKQHMTTILSNVKILNVYKGDKEKKGININLYEPIRYEKLDVLMIFGANLPMREDQTYIVFLKEEKTGVYNYVSSLYGKYNTKEDAYVNVKNNELSVKDMMKNDMILFAFDEEKRQDITSQMKDDGYNEQEIKSKLEGYQRLAELKDTREIIRASFHNLK</sequence>
<dbReference type="RefSeq" id="WP_117454016.1">
    <property type="nucleotide sequence ID" value="NZ_CP060636.1"/>
</dbReference>
<gene>
    <name evidence="1" type="ORF">H9Q80_02625</name>
</gene>
<evidence type="ECO:0000313" key="2">
    <source>
        <dbReference type="Proteomes" id="UP000515856"/>
    </source>
</evidence>
<organism evidence="1 2">
    <name type="scientific">[Eubacterium] hominis</name>
    <dbReference type="NCBI Taxonomy" id="2764325"/>
    <lineage>
        <taxon>Bacteria</taxon>
        <taxon>Bacillati</taxon>
        <taxon>Bacillota</taxon>
        <taxon>Erysipelotrichia</taxon>
        <taxon>Erysipelotrichales</taxon>
        <taxon>Erysipelotrichaceae</taxon>
        <taxon>Amedibacillus</taxon>
    </lineage>
</organism>
<protein>
    <submittedName>
        <fullName evidence="1">Uncharacterized protein</fullName>
    </submittedName>
</protein>
<dbReference type="Proteomes" id="UP000515856">
    <property type="component" value="Chromosome"/>
</dbReference>
<proteinExistence type="predicted"/>
<evidence type="ECO:0000313" key="1">
    <source>
        <dbReference type="EMBL" id="QNM12865.1"/>
    </source>
</evidence>
<keyword evidence="2" id="KW-1185">Reference proteome</keyword>
<reference evidence="1 2" key="1">
    <citation type="submission" date="2020-08" db="EMBL/GenBank/DDBJ databases">
        <authorList>
            <person name="Liu C."/>
            <person name="Sun Q."/>
        </authorList>
    </citation>
    <scope>NUCLEOTIDE SEQUENCE [LARGE SCALE GENOMIC DNA]</scope>
    <source>
        <strain evidence="1 2">NSJ-61</strain>
    </source>
</reference>
<name>A0A7G9GPY3_9FIRM</name>
<accession>A0A7G9GPY3</accession>